<gene>
    <name evidence="1" type="ORF">Goari_012904</name>
</gene>
<dbReference type="AlphaFoldDB" id="A0A7J8XD77"/>
<evidence type="ECO:0000313" key="1">
    <source>
        <dbReference type="EMBL" id="MBA0685231.1"/>
    </source>
</evidence>
<name>A0A7J8XD77_GOSAI</name>
<dbReference type="PANTHER" id="PTHR32251:SF15">
    <property type="entry name" value="3-OXO-5-ALPHA-STEROID 4-DEHYDROGENASE (DUF1295)"/>
    <property type="match status" value="1"/>
</dbReference>
<organism evidence="1 2">
    <name type="scientific">Gossypium aridum</name>
    <name type="common">American cotton</name>
    <name type="synonym">Erioxylum aridum</name>
    <dbReference type="NCBI Taxonomy" id="34290"/>
    <lineage>
        <taxon>Eukaryota</taxon>
        <taxon>Viridiplantae</taxon>
        <taxon>Streptophyta</taxon>
        <taxon>Embryophyta</taxon>
        <taxon>Tracheophyta</taxon>
        <taxon>Spermatophyta</taxon>
        <taxon>Magnoliopsida</taxon>
        <taxon>eudicotyledons</taxon>
        <taxon>Gunneridae</taxon>
        <taxon>Pentapetalae</taxon>
        <taxon>rosids</taxon>
        <taxon>malvids</taxon>
        <taxon>Malvales</taxon>
        <taxon>Malvaceae</taxon>
        <taxon>Malvoideae</taxon>
        <taxon>Gossypium</taxon>
    </lineage>
</organism>
<keyword evidence="2" id="KW-1185">Reference proteome</keyword>
<sequence length="80" mass="9015">AGYQLFFFLIAAVFQFDKLTDLAGSTNFVIIALLTLVKKGSWHLRQTIQRPVFPRVCGRINMMPQALEGSLLFSEKSGEH</sequence>
<comment type="caution">
    <text evidence="1">The sequence shown here is derived from an EMBL/GenBank/DDBJ whole genome shotgun (WGS) entry which is preliminary data.</text>
</comment>
<protein>
    <submittedName>
        <fullName evidence="1">Uncharacterized protein</fullName>
    </submittedName>
</protein>
<dbReference type="Proteomes" id="UP000593577">
    <property type="component" value="Unassembled WGS sequence"/>
</dbReference>
<proteinExistence type="predicted"/>
<dbReference type="EMBL" id="JABFAA010000007">
    <property type="protein sequence ID" value="MBA0685231.1"/>
    <property type="molecule type" value="Genomic_DNA"/>
</dbReference>
<accession>A0A7J8XD77</accession>
<dbReference type="Pfam" id="PF06966">
    <property type="entry name" value="DUF1295"/>
    <property type="match status" value="1"/>
</dbReference>
<dbReference type="InterPro" id="IPR010721">
    <property type="entry name" value="UstE-like"/>
</dbReference>
<feature type="non-terminal residue" evidence="1">
    <location>
        <position position="80"/>
    </location>
</feature>
<evidence type="ECO:0000313" key="2">
    <source>
        <dbReference type="Proteomes" id="UP000593577"/>
    </source>
</evidence>
<dbReference type="GO" id="GO:0016020">
    <property type="term" value="C:membrane"/>
    <property type="evidence" value="ECO:0007669"/>
    <property type="project" value="TreeGrafter"/>
</dbReference>
<dbReference type="PANTHER" id="PTHR32251">
    <property type="entry name" value="3-OXO-5-ALPHA-STEROID 4-DEHYDROGENASE"/>
    <property type="match status" value="1"/>
</dbReference>
<reference evidence="1 2" key="1">
    <citation type="journal article" date="2019" name="Genome Biol. Evol.">
        <title>Insights into the evolution of the New World diploid cottons (Gossypium, subgenus Houzingenia) based on genome sequencing.</title>
        <authorList>
            <person name="Grover C.E."/>
            <person name="Arick M.A. 2nd"/>
            <person name="Thrash A."/>
            <person name="Conover J.L."/>
            <person name="Sanders W.S."/>
            <person name="Peterson D.G."/>
            <person name="Frelichowski J.E."/>
            <person name="Scheffler J.A."/>
            <person name="Scheffler B.E."/>
            <person name="Wendel J.F."/>
        </authorList>
    </citation>
    <scope>NUCLEOTIDE SEQUENCE [LARGE SCALE GENOMIC DNA]</scope>
    <source>
        <strain evidence="1">185</strain>
        <tissue evidence="1">Leaf</tissue>
    </source>
</reference>